<sequence length="120" mass="13339">MIRGRRRVQDAVTISYTRDEEKSEPSCMSRGWVLQASSGCHWQTSSVNAAPGAEQSSGVETAVFLRDQTCGHGEVENRNTVLLKAKDNHRQLQQWASPSELIETSGRLLKGTAIIRNTRL</sequence>
<proteinExistence type="predicted"/>
<dbReference type="Proteomes" id="UP000585614">
    <property type="component" value="Unassembled WGS sequence"/>
</dbReference>
<reference evidence="1 2" key="1">
    <citation type="journal article" date="2020" name="Nature">
        <title>Six reference-quality genomes reveal evolution of bat adaptations.</title>
        <authorList>
            <person name="Jebb D."/>
            <person name="Huang Z."/>
            <person name="Pippel M."/>
            <person name="Hughes G.M."/>
            <person name="Lavrichenko K."/>
            <person name="Devanna P."/>
            <person name="Winkler S."/>
            <person name="Jermiin L.S."/>
            <person name="Skirmuntt E.C."/>
            <person name="Katzourakis A."/>
            <person name="Burkitt-Gray L."/>
            <person name="Ray D.A."/>
            <person name="Sullivan K.A.M."/>
            <person name="Roscito J.G."/>
            <person name="Kirilenko B.M."/>
            <person name="Davalos L.M."/>
            <person name="Corthals A.P."/>
            <person name="Power M.L."/>
            <person name="Jones G."/>
            <person name="Ransome R.D."/>
            <person name="Dechmann D.K.N."/>
            <person name="Locatelli A.G."/>
            <person name="Puechmaille S.J."/>
            <person name="Fedrigo O."/>
            <person name="Jarvis E.D."/>
            <person name="Hiller M."/>
            <person name="Vernes S.C."/>
            <person name="Myers E.W."/>
            <person name="Teeling E.C."/>
        </authorList>
    </citation>
    <scope>NUCLEOTIDE SEQUENCE [LARGE SCALE GENOMIC DNA]</scope>
    <source>
        <strain evidence="1">MRhiFer1</strain>
        <tissue evidence="1">Lung</tissue>
    </source>
</reference>
<evidence type="ECO:0000313" key="2">
    <source>
        <dbReference type="Proteomes" id="UP000585614"/>
    </source>
</evidence>
<dbReference type="AlphaFoldDB" id="A0A7J7YIJ9"/>
<comment type="caution">
    <text evidence="1">The sequence shown here is derived from an EMBL/GenBank/DDBJ whole genome shotgun (WGS) entry which is preliminary data.</text>
</comment>
<accession>A0A7J7YIJ9</accession>
<protein>
    <submittedName>
        <fullName evidence="1">Uncharacterized protein</fullName>
    </submittedName>
</protein>
<name>A0A7J7YIJ9_RHIFE</name>
<gene>
    <name evidence="1" type="ORF">mRhiFer1_009922</name>
</gene>
<evidence type="ECO:0000313" key="1">
    <source>
        <dbReference type="EMBL" id="KAF6361694.1"/>
    </source>
</evidence>
<organism evidence="1 2">
    <name type="scientific">Rhinolophus ferrumequinum</name>
    <name type="common">Greater horseshoe bat</name>
    <dbReference type="NCBI Taxonomy" id="59479"/>
    <lineage>
        <taxon>Eukaryota</taxon>
        <taxon>Metazoa</taxon>
        <taxon>Chordata</taxon>
        <taxon>Craniata</taxon>
        <taxon>Vertebrata</taxon>
        <taxon>Euteleostomi</taxon>
        <taxon>Mammalia</taxon>
        <taxon>Eutheria</taxon>
        <taxon>Laurasiatheria</taxon>
        <taxon>Chiroptera</taxon>
        <taxon>Yinpterochiroptera</taxon>
        <taxon>Rhinolophoidea</taxon>
        <taxon>Rhinolophidae</taxon>
        <taxon>Rhinolophinae</taxon>
        <taxon>Rhinolophus</taxon>
    </lineage>
</organism>
<dbReference type="EMBL" id="JACAGC010000006">
    <property type="protein sequence ID" value="KAF6361694.1"/>
    <property type="molecule type" value="Genomic_DNA"/>
</dbReference>